<evidence type="ECO:0000313" key="1">
    <source>
        <dbReference type="EMBL" id="KAH9383390.1"/>
    </source>
</evidence>
<dbReference type="OrthoDB" id="6509548at2759"/>
<organism evidence="1 2">
    <name type="scientific">Haemaphysalis longicornis</name>
    <name type="common">Bush tick</name>
    <dbReference type="NCBI Taxonomy" id="44386"/>
    <lineage>
        <taxon>Eukaryota</taxon>
        <taxon>Metazoa</taxon>
        <taxon>Ecdysozoa</taxon>
        <taxon>Arthropoda</taxon>
        <taxon>Chelicerata</taxon>
        <taxon>Arachnida</taxon>
        <taxon>Acari</taxon>
        <taxon>Parasitiformes</taxon>
        <taxon>Ixodida</taxon>
        <taxon>Ixodoidea</taxon>
        <taxon>Ixodidae</taxon>
        <taxon>Haemaphysalinae</taxon>
        <taxon>Haemaphysalis</taxon>
    </lineage>
</organism>
<keyword evidence="2" id="KW-1185">Reference proteome</keyword>
<sequence>MLTGSWCESVQDKQYEEAVESGMWTELCRQLDVESSTSFEDYVLCDTMHVWLGGPLFFSEAEGLQRNTTSTLMHRAAEAVEPPPTTRHQTQGRGECGLQKEYQLEAIHILGKDLYTLRTFDFAAVLVAPGGLSVDTKLGPVPAGSSLSYQQANFPAGLDYVTRAATVTPVPPVPP</sequence>
<dbReference type="VEuPathDB" id="VectorBase:HLOH_064908"/>
<dbReference type="EMBL" id="JABSTR010001085">
    <property type="protein sequence ID" value="KAH9383390.1"/>
    <property type="molecule type" value="Genomic_DNA"/>
</dbReference>
<name>A0A9J6H6L9_HAELO</name>
<comment type="caution">
    <text evidence="1">The sequence shown here is derived from an EMBL/GenBank/DDBJ whole genome shotgun (WGS) entry which is preliminary data.</text>
</comment>
<dbReference type="AlphaFoldDB" id="A0A9J6H6L9"/>
<protein>
    <submittedName>
        <fullName evidence="1">Uncharacterized protein</fullName>
    </submittedName>
</protein>
<evidence type="ECO:0000313" key="2">
    <source>
        <dbReference type="Proteomes" id="UP000821853"/>
    </source>
</evidence>
<accession>A0A9J6H6L9</accession>
<dbReference type="Proteomes" id="UP000821853">
    <property type="component" value="Unassembled WGS sequence"/>
</dbReference>
<proteinExistence type="predicted"/>
<gene>
    <name evidence="1" type="ORF">HPB48_024632</name>
</gene>
<reference evidence="1 2" key="1">
    <citation type="journal article" date="2020" name="Cell">
        <title>Large-Scale Comparative Analyses of Tick Genomes Elucidate Their Genetic Diversity and Vector Capacities.</title>
        <authorList>
            <consortium name="Tick Genome and Microbiome Consortium (TIGMIC)"/>
            <person name="Jia N."/>
            <person name="Wang J."/>
            <person name="Shi W."/>
            <person name="Du L."/>
            <person name="Sun Y."/>
            <person name="Zhan W."/>
            <person name="Jiang J.F."/>
            <person name="Wang Q."/>
            <person name="Zhang B."/>
            <person name="Ji P."/>
            <person name="Bell-Sakyi L."/>
            <person name="Cui X.M."/>
            <person name="Yuan T.T."/>
            <person name="Jiang B.G."/>
            <person name="Yang W.F."/>
            <person name="Lam T.T."/>
            <person name="Chang Q.C."/>
            <person name="Ding S.J."/>
            <person name="Wang X.J."/>
            <person name="Zhu J.G."/>
            <person name="Ruan X.D."/>
            <person name="Zhao L."/>
            <person name="Wei J.T."/>
            <person name="Ye R.Z."/>
            <person name="Que T.C."/>
            <person name="Du C.H."/>
            <person name="Zhou Y.H."/>
            <person name="Cheng J.X."/>
            <person name="Dai P.F."/>
            <person name="Guo W.B."/>
            <person name="Han X.H."/>
            <person name="Huang E.J."/>
            <person name="Li L.F."/>
            <person name="Wei W."/>
            <person name="Gao Y.C."/>
            <person name="Liu J.Z."/>
            <person name="Shao H.Z."/>
            <person name="Wang X."/>
            <person name="Wang C.C."/>
            <person name="Yang T.C."/>
            <person name="Huo Q.B."/>
            <person name="Li W."/>
            <person name="Chen H.Y."/>
            <person name="Chen S.E."/>
            <person name="Zhou L.G."/>
            <person name="Ni X.B."/>
            <person name="Tian J.H."/>
            <person name="Sheng Y."/>
            <person name="Liu T."/>
            <person name="Pan Y.S."/>
            <person name="Xia L.Y."/>
            <person name="Li J."/>
            <person name="Zhao F."/>
            <person name="Cao W.C."/>
        </authorList>
    </citation>
    <scope>NUCLEOTIDE SEQUENCE [LARGE SCALE GENOMIC DNA]</scope>
    <source>
        <strain evidence="1">HaeL-2018</strain>
    </source>
</reference>